<keyword evidence="1" id="KW-0732">Signal</keyword>
<feature type="signal peptide" evidence="1">
    <location>
        <begin position="1"/>
        <end position="20"/>
    </location>
</feature>
<dbReference type="GO" id="GO:0005509">
    <property type="term" value="F:calcium ion binding"/>
    <property type="evidence" value="ECO:0007669"/>
    <property type="project" value="InterPro"/>
</dbReference>
<evidence type="ECO:0000259" key="2">
    <source>
        <dbReference type="PROSITE" id="PS50222"/>
    </source>
</evidence>
<evidence type="ECO:0000313" key="4">
    <source>
        <dbReference type="EMBL" id="AAZ76261.1"/>
    </source>
</evidence>
<dbReference type="InterPro" id="IPR002048">
    <property type="entry name" value="EF_hand_dom"/>
</dbReference>
<evidence type="ECO:0000256" key="1">
    <source>
        <dbReference type="SAM" id="SignalP"/>
    </source>
</evidence>
<name>Q3YL59_PINFU</name>
<proteinExistence type="evidence at transcript level"/>
<reference evidence="4" key="1">
    <citation type="journal article" date="2007" name="Biochemistry">
        <title>Identification and characterization of a biomineralization related gene PFMG1 highly expressed in the mantle of Pinctada fucata.</title>
        <authorList>
            <person name="Liu H.L."/>
            <person name="Liu S.F."/>
            <person name="Ge Y.J."/>
            <person name="Liu J."/>
            <person name="Wang X.Y."/>
            <person name="Xie L.P."/>
            <person name="Zhang R.Q."/>
            <person name="Wang Z."/>
        </authorList>
    </citation>
    <scope>NUCLEOTIDE SEQUENCE</scope>
</reference>
<dbReference type="EMBL" id="DQ104261">
    <property type="protein sequence ID" value="AAZ76261.1"/>
    <property type="molecule type" value="mRNA"/>
</dbReference>
<organism evidence="4">
    <name type="scientific">Pinctada fucata</name>
    <name type="common">Akoya pearl oyster</name>
    <name type="synonym">Pinctada imbricata fucata</name>
    <dbReference type="NCBI Taxonomy" id="50426"/>
    <lineage>
        <taxon>Eukaryota</taxon>
        <taxon>Metazoa</taxon>
        <taxon>Spiralia</taxon>
        <taxon>Lophotrochozoa</taxon>
        <taxon>Mollusca</taxon>
        <taxon>Bivalvia</taxon>
        <taxon>Autobranchia</taxon>
        <taxon>Pteriomorphia</taxon>
        <taxon>Pterioida</taxon>
        <taxon>Pterioidea</taxon>
        <taxon>Pteriidae</taxon>
        <taxon>Pinctada</taxon>
    </lineage>
</organism>
<accession>Q3YL59</accession>
<dbReference type="SMR" id="Q3YL59"/>
<sequence length="136" mass="15725">MRFLTIIATVLVLGVVVCDARKRWWRRATKKVELKPEIGRGGDWKVSGGISISWRKKRSIEKQGKFNIELTLNPCDLMSYDSNKDGVVTHEDIKHIFDNEKLAEVFFSEADENDDEQISTSEFKDFKSRINQCVKD</sequence>
<feature type="chain" id="PRO_5007702520" evidence="1">
    <location>
        <begin position="21"/>
        <end position="136"/>
    </location>
</feature>
<dbReference type="AlphaFoldDB" id="Q3YL59"/>
<dbReference type="SUPFAM" id="SSF47473">
    <property type="entry name" value="EF-hand"/>
    <property type="match status" value="1"/>
</dbReference>
<dbReference type="Gene3D" id="1.10.238.10">
    <property type="entry name" value="EF-hand"/>
    <property type="match status" value="1"/>
</dbReference>
<evidence type="ECO:0000313" key="3">
    <source>
        <dbReference type="EMBL" id="AAZ76255.1"/>
    </source>
</evidence>
<dbReference type="InterPro" id="IPR011992">
    <property type="entry name" value="EF-hand-dom_pair"/>
</dbReference>
<protein>
    <submittedName>
        <fullName evidence="3">Mantle gene 1</fullName>
    </submittedName>
    <submittedName>
        <fullName evidence="4">Mantle gene 7</fullName>
    </submittedName>
</protein>
<dbReference type="PROSITE" id="PS50222">
    <property type="entry name" value="EF_HAND_2"/>
    <property type="match status" value="1"/>
</dbReference>
<dbReference type="EMBL" id="DQ104255">
    <property type="protein sequence ID" value="AAZ76255.1"/>
    <property type="molecule type" value="mRNA"/>
</dbReference>
<feature type="domain" description="EF-hand" evidence="2">
    <location>
        <begin position="98"/>
        <end position="133"/>
    </location>
</feature>